<gene>
    <name evidence="3 5" type="primary">rpsP</name>
    <name evidence="5" type="ORF">ACFODK_09405</name>
</gene>
<feature type="compositionally biased region" description="Basic and acidic residues" evidence="4">
    <location>
        <begin position="82"/>
        <end position="122"/>
    </location>
</feature>
<dbReference type="SUPFAM" id="SSF54565">
    <property type="entry name" value="Ribosomal protein S16"/>
    <property type="match status" value="1"/>
</dbReference>
<keyword evidence="6" id="KW-1185">Reference proteome</keyword>
<organism evidence="5 6">
    <name type="scientific">Alteraurantiacibacter lauratis</name>
    <dbReference type="NCBI Taxonomy" id="2054627"/>
    <lineage>
        <taxon>Bacteria</taxon>
        <taxon>Pseudomonadati</taxon>
        <taxon>Pseudomonadota</taxon>
        <taxon>Alphaproteobacteria</taxon>
        <taxon>Sphingomonadales</taxon>
        <taxon>Erythrobacteraceae</taxon>
        <taxon>Alteraurantiacibacter</taxon>
    </lineage>
</organism>
<evidence type="ECO:0000256" key="2">
    <source>
        <dbReference type="ARBA" id="ARBA00023274"/>
    </source>
</evidence>
<comment type="caution">
    <text evidence="5">The sequence shown here is derived from an EMBL/GenBank/DDBJ whole genome shotgun (WGS) entry which is preliminary data.</text>
</comment>
<dbReference type="HAMAP" id="MF_00385">
    <property type="entry name" value="Ribosomal_bS16"/>
    <property type="match status" value="1"/>
</dbReference>
<dbReference type="Pfam" id="PF00886">
    <property type="entry name" value="Ribosomal_S16"/>
    <property type="match status" value="1"/>
</dbReference>
<sequence>MAISLRLSRGGAKKRPYYRIVAADSRSPRDGKFLEQIGTYNPMLAKDDANRVRLNEDRIRYWLGVGAQPTDRVARFLDVAGIKERAPRNNPKKGEPGEAAKQRAEDKAAKLAEAEEAAKAAAEEAAAAAAAPAEEAPAAAEEAAPAEEAPAAESSEEQAQG</sequence>
<evidence type="ECO:0000313" key="6">
    <source>
        <dbReference type="Proteomes" id="UP001595378"/>
    </source>
</evidence>
<dbReference type="PANTHER" id="PTHR12919">
    <property type="entry name" value="30S RIBOSOMAL PROTEIN S16"/>
    <property type="match status" value="1"/>
</dbReference>
<proteinExistence type="inferred from homology"/>
<dbReference type="RefSeq" id="WP_336919659.1">
    <property type="nucleotide sequence ID" value="NZ_JBANRN010000011.1"/>
</dbReference>
<feature type="compositionally biased region" description="Low complexity" evidence="4">
    <location>
        <begin position="123"/>
        <end position="153"/>
    </location>
</feature>
<feature type="region of interest" description="Disordered" evidence="4">
    <location>
        <begin position="82"/>
        <end position="161"/>
    </location>
</feature>
<keyword evidence="1 3" id="KW-0689">Ribosomal protein</keyword>
<evidence type="ECO:0000256" key="3">
    <source>
        <dbReference type="HAMAP-Rule" id="MF_00385"/>
    </source>
</evidence>
<dbReference type="PANTHER" id="PTHR12919:SF20">
    <property type="entry name" value="SMALL RIBOSOMAL SUBUNIT PROTEIN BS16M"/>
    <property type="match status" value="1"/>
</dbReference>
<evidence type="ECO:0000313" key="5">
    <source>
        <dbReference type="EMBL" id="MFC3101106.1"/>
    </source>
</evidence>
<dbReference type="InterPro" id="IPR023803">
    <property type="entry name" value="Ribosomal_bS16_dom_sf"/>
</dbReference>
<protein>
    <recommendedName>
        <fullName evidence="3">Small ribosomal subunit protein bS16</fullName>
    </recommendedName>
</protein>
<reference evidence="6" key="1">
    <citation type="journal article" date="2019" name="Int. J. Syst. Evol. Microbiol.">
        <title>The Global Catalogue of Microorganisms (GCM) 10K type strain sequencing project: providing services to taxonomists for standard genome sequencing and annotation.</title>
        <authorList>
            <consortium name="The Broad Institute Genomics Platform"/>
            <consortium name="The Broad Institute Genome Sequencing Center for Infectious Disease"/>
            <person name="Wu L."/>
            <person name="Ma J."/>
        </authorList>
    </citation>
    <scope>NUCLEOTIDE SEQUENCE [LARGE SCALE GENOMIC DNA]</scope>
    <source>
        <strain evidence="6">KCTC 52606</strain>
    </source>
</reference>
<dbReference type="InterPro" id="IPR020592">
    <property type="entry name" value="Ribosomal_bS16_CS"/>
</dbReference>
<dbReference type="PROSITE" id="PS00732">
    <property type="entry name" value="RIBOSOMAL_S16"/>
    <property type="match status" value="1"/>
</dbReference>
<dbReference type="NCBIfam" id="TIGR00002">
    <property type="entry name" value="S16"/>
    <property type="match status" value="1"/>
</dbReference>
<dbReference type="Gene3D" id="3.30.1320.10">
    <property type="match status" value="1"/>
</dbReference>
<dbReference type="Proteomes" id="UP001595378">
    <property type="component" value="Unassembled WGS sequence"/>
</dbReference>
<dbReference type="InterPro" id="IPR000307">
    <property type="entry name" value="Ribosomal_bS16"/>
</dbReference>
<dbReference type="GO" id="GO:0005840">
    <property type="term" value="C:ribosome"/>
    <property type="evidence" value="ECO:0007669"/>
    <property type="project" value="UniProtKB-KW"/>
</dbReference>
<keyword evidence="2 3" id="KW-0687">Ribonucleoprotein</keyword>
<evidence type="ECO:0000256" key="4">
    <source>
        <dbReference type="SAM" id="MobiDB-lite"/>
    </source>
</evidence>
<evidence type="ECO:0000256" key="1">
    <source>
        <dbReference type="ARBA" id="ARBA00022980"/>
    </source>
</evidence>
<name>A0ABV7EGL8_9SPHN</name>
<dbReference type="EMBL" id="JBHRSU010000030">
    <property type="protein sequence ID" value="MFC3101106.1"/>
    <property type="molecule type" value="Genomic_DNA"/>
</dbReference>
<accession>A0ABV7EGL8</accession>
<comment type="similarity">
    <text evidence="3">Belongs to the bacterial ribosomal protein bS16 family.</text>
</comment>